<feature type="domain" description="Response regulatory" evidence="10">
    <location>
        <begin position="2"/>
        <end position="122"/>
    </location>
</feature>
<evidence type="ECO:0000313" key="12">
    <source>
        <dbReference type="Proteomes" id="UP001597497"/>
    </source>
</evidence>
<keyword evidence="5" id="KW-0805">Transcription regulation</keyword>
<proteinExistence type="predicted"/>
<dbReference type="Pfam" id="PF00072">
    <property type="entry name" value="Response_reg"/>
    <property type="match status" value="1"/>
</dbReference>
<dbReference type="EMBL" id="JBHUMM010000007">
    <property type="protein sequence ID" value="MFD2670885.1"/>
    <property type="molecule type" value="Genomic_DNA"/>
</dbReference>
<dbReference type="InterPro" id="IPR011006">
    <property type="entry name" value="CheY-like_superfamily"/>
</dbReference>
<evidence type="ECO:0000256" key="8">
    <source>
        <dbReference type="PROSITE-ProRule" id="PRU00169"/>
    </source>
</evidence>
<protein>
    <submittedName>
        <fullName evidence="11">Response regulator</fullName>
    </submittedName>
</protein>
<dbReference type="RefSeq" id="WP_379928309.1">
    <property type="nucleotide sequence ID" value="NZ_JBHUMM010000007.1"/>
</dbReference>
<accession>A0ABW5R732</accession>
<dbReference type="SUPFAM" id="SSF46689">
    <property type="entry name" value="Homeodomain-like"/>
    <property type="match status" value="2"/>
</dbReference>
<dbReference type="Proteomes" id="UP001597497">
    <property type="component" value="Unassembled WGS sequence"/>
</dbReference>
<comment type="subcellular location">
    <subcellularLocation>
        <location evidence="1">Cytoplasm</location>
    </subcellularLocation>
</comment>
<name>A0ABW5R732_9BACL</name>
<evidence type="ECO:0000256" key="2">
    <source>
        <dbReference type="ARBA" id="ARBA00022490"/>
    </source>
</evidence>
<dbReference type="SMART" id="SM00342">
    <property type="entry name" value="HTH_ARAC"/>
    <property type="match status" value="1"/>
</dbReference>
<dbReference type="Gene3D" id="3.40.50.2300">
    <property type="match status" value="1"/>
</dbReference>
<dbReference type="InterPro" id="IPR009057">
    <property type="entry name" value="Homeodomain-like_sf"/>
</dbReference>
<feature type="domain" description="HTH araC/xylS-type" evidence="9">
    <location>
        <begin position="150"/>
        <end position="249"/>
    </location>
</feature>
<evidence type="ECO:0000256" key="1">
    <source>
        <dbReference type="ARBA" id="ARBA00004496"/>
    </source>
</evidence>
<evidence type="ECO:0000256" key="3">
    <source>
        <dbReference type="ARBA" id="ARBA00022553"/>
    </source>
</evidence>
<evidence type="ECO:0000256" key="4">
    <source>
        <dbReference type="ARBA" id="ARBA00023012"/>
    </source>
</evidence>
<evidence type="ECO:0000256" key="6">
    <source>
        <dbReference type="ARBA" id="ARBA00023125"/>
    </source>
</evidence>
<keyword evidence="3 8" id="KW-0597">Phosphoprotein</keyword>
<dbReference type="InterPro" id="IPR001789">
    <property type="entry name" value="Sig_transdc_resp-reg_receiver"/>
</dbReference>
<evidence type="ECO:0000256" key="5">
    <source>
        <dbReference type="ARBA" id="ARBA00023015"/>
    </source>
</evidence>
<reference evidence="12" key="1">
    <citation type="journal article" date="2019" name="Int. J. Syst. Evol. Microbiol.">
        <title>The Global Catalogue of Microorganisms (GCM) 10K type strain sequencing project: providing services to taxonomists for standard genome sequencing and annotation.</title>
        <authorList>
            <consortium name="The Broad Institute Genomics Platform"/>
            <consortium name="The Broad Institute Genome Sequencing Center for Infectious Disease"/>
            <person name="Wu L."/>
            <person name="Ma J."/>
        </authorList>
    </citation>
    <scope>NUCLEOTIDE SEQUENCE [LARGE SCALE GENOMIC DNA]</scope>
    <source>
        <strain evidence="12">KCTC 33676</strain>
    </source>
</reference>
<dbReference type="PRINTS" id="PR00032">
    <property type="entry name" value="HTHARAC"/>
</dbReference>
<keyword evidence="6" id="KW-0238">DNA-binding</keyword>
<comment type="caution">
    <text evidence="11">The sequence shown here is derived from an EMBL/GenBank/DDBJ whole genome shotgun (WGS) entry which is preliminary data.</text>
</comment>
<evidence type="ECO:0000256" key="7">
    <source>
        <dbReference type="ARBA" id="ARBA00023163"/>
    </source>
</evidence>
<sequence length="251" mass="29091">MRMIIVDDEDFIRLGMEKILSKMDMDIDIIGSYSNGMDALNHLSKLNEQEIDVLITDIKMPIMDGLKLVEHAGEQMKGLSMIILSGFSEFEYARKALRYGVVDYLLKPVDKQQLYQLLRQIYDRKARSPQVERELSTSGDKAHSEHYVIDQIKSILDQEYDQPFELEKLAETIGMSSSYISRLFKNETGATITDYLIQLRIAKAKQFLTDHPNLRNYEIAQFVGYGDAVYFNKLFKKMVGMTPKEYKEKSR</sequence>
<keyword evidence="2" id="KW-0963">Cytoplasm</keyword>
<dbReference type="CDD" id="cd17536">
    <property type="entry name" value="REC_YesN-like"/>
    <property type="match status" value="1"/>
</dbReference>
<dbReference type="PROSITE" id="PS50110">
    <property type="entry name" value="RESPONSE_REGULATORY"/>
    <property type="match status" value="1"/>
</dbReference>
<dbReference type="PANTHER" id="PTHR42713:SF3">
    <property type="entry name" value="TRANSCRIPTIONAL REGULATORY PROTEIN HPTR"/>
    <property type="match status" value="1"/>
</dbReference>
<keyword evidence="7" id="KW-0804">Transcription</keyword>
<dbReference type="PANTHER" id="PTHR42713">
    <property type="entry name" value="HISTIDINE KINASE-RELATED"/>
    <property type="match status" value="1"/>
</dbReference>
<evidence type="ECO:0000259" key="10">
    <source>
        <dbReference type="PROSITE" id="PS50110"/>
    </source>
</evidence>
<dbReference type="SUPFAM" id="SSF52172">
    <property type="entry name" value="CheY-like"/>
    <property type="match status" value="1"/>
</dbReference>
<dbReference type="Pfam" id="PF12833">
    <property type="entry name" value="HTH_18"/>
    <property type="match status" value="1"/>
</dbReference>
<evidence type="ECO:0000313" key="11">
    <source>
        <dbReference type="EMBL" id="MFD2670885.1"/>
    </source>
</evidence>
<dbReference type="InterPro" id="IPR020449">
    <property type="entry name" value="Tscrpt_reg_AraC-type_HTH"/>
</dbReference>
<feature type="modified residue" description="4-aspartylphosphate" evidence="8">
    <location>
        <position position="57"/>
    </location>
</feature>
<dbReference type="InterPro" id="IPR018060">
    <property type="entry name" value="HTH_AraC"/>
</dbReference>
<gene>
    <name evidence="11" type="ORF">ACFSUC_04595</name>
</gene>
<keyword evidence="12" id="KW-1185">Reference proteome</keyword>
<dbReference type="InterPro" id="IPR051552">
    <property type="entry name" value="HptR"/>
</dbReference>
<evidence type="ECO:0000259" key="9">
    <source>
        <dbReference type="PROSITE" id="PS01124"/>
    </source>
</evidence>
<dbReference type="SMART" id="SM00448">
    <property type="entry name" value="REC"/>
    <property type="match status" value="1"/>
</dbReference>
<keyword evidence="4" id="KW-0902">Two-component regulatory system</keyword>
<organism evidence="11 12">
    <name type="scientific">Marinicrinis sediminis</name>
    <dbReference type="NCBI Taxonomy" id="1652465"/>
    <lineage>
        <taxon>Bacteria</taxon>
        <taxon>Bacillati</taxon>
        <taxon>Bacillota</taxon>
        <taxon>Bacilli</taxon>
        <taxon>Bacillales</taxon>
        <taxon>Paenibacillaceae</taxon>
    </lineage>
</organism>
<dbReference type="Gene3D" id="1.10.10.60">
    <property type="entry name" value="Homeodomain-like"/>
    <property type="match status" value="2"/>
</dbReference>
<dbReference type="PROSITE" id="PS01124">
    <property type="entry name" value="HTH_ARAC_FAMILY_2"/>
    <property type="match status" value="1"/>
</dbReference>